<reference evidence="2" key="1">
    <citation type="journal article" date="2014" name="Int. J. Syst. Evol. Microbiol.">
        <title>Complete genome sequence of Corynebacterium casei LMG S-19264T (=DSM 44701T), isolated from a smear-ripened cheese.</title>
        <authorList>
            <consortium name="US DOE Joint Genome Institute (JGI-PGF)"/>
            <person name="Walter F."/>
            <person name="Albersmeier A."/>
            <person name="Kalinowski J."/>
            <person name="Ruckert C."/>
        </authorList>
    </citation>
    <scope>NUCLEOTIDE SEQUENCE</scope>
    <source>
        <strain evidence="2">CGMCC 1.15322</strain>
    </source>
</reference>
<comment type="caution">
    <text evidence="2">The sequence shown here is derived from an EMBL/GenBank/DDBJ whole genome shotgun (WGS) entry which is preliminary data.</text>
</comment>
<dbReference type="AlphaFoldDB" id="A0A916WK32"/>
<evidence type="ECO:0008006" key="4">
    <source>
        <dbReference type="Google" id="ProtNLM"/>
    </source>
</evidence>
<evidence type="ECO:0000313" key="2">
    <source>
        <dbReference type="EMBL" id="GGB05003.1"/>
    </source>
</evidence>
<evidence type="ECO:0000256" key="1">
    <source>
        <dbReference type="SAM" id="Phobius"/>
    </source>
</evidence>
<gene>
    <name evidence="2" type="ORF">GCM10011496_27420</name>
</gene>
<keyword evidence="1" id="KW-0812">Transmembrane</keyword>
<dbReference type="EMBL" id="BMIG01000010">
    <property type="protein sequence ID" value="GGB05003.1"/>
    <property type="molecule type" value="Genomic_DNA"/>
</dbReference>
<keyword evidence="3" id="KW-1185">Reference proteome</keyword>
<protein>
    <recommendedName>
        <fullName evidence="4">Type IV pilus modification protein PilV</fullName>
    </recommendedName>
</protein>
<accession>A0A916WK32</accession>
<keyword evidence="1" id="KW-0472">Membrane</keyword>
<dbReference type="Proteomes" id="UP000620596">
    <property type="component" value="Unassembled WGS sequence"/>
</dbReference>
<organism evidence="2 3">
    <name type="scientific">Polaromonas eurypsychrophila</name>
    <dbReference type="NCBI Taxonomy" id="1614635"/>
    <lineage>
        <taxon>Bacteria</taxon>
        <taxon>Pseudomonadati</taxon>
        <taxon>Pseudomonadota</taxon>
        <taxon>Betaproteobacteria</taxon>
        <taxon>Burkholderiales</taxon>
        <taxon>Comamonadaceae</taxon>
        <taxon>Polaromonas</taxon>
    </lineage>
</organism>
<sequence length="199" mass="21234">MQLDGTQSAQPGERCARRARQMGGSLIEVLISIVIASVALLALAGVNASSIRYTKMSQYRATAAQLAADIGERMRASKGTATTGFLAGNYDYTATFAGQATKATLPAALCNLPTDTCTPAQIAALDLAQWRIFVRDQLPEGSVFILRQSGQVAADVWVAWRDPAVANTDEAPALTLECPDAMSTESDLSIRCSFFRINL</sequence>
<evidence type="ECO:0000313" key="3">
    <source>
        <dbReference type="Proteomes" id="UP000620596"/>
    </source>
</evidence>
<keyword evidence="1" id="KW-1133">Transmembrane helix</keyword>
<name>A0A916WK32_9BURK</name>
<feature type="transmembrane region" description="Helical" evidence="1">
    <location>
        <begin position="26"/>
        <end position="46"/>
    </location>
</feature>
<reference evidence="2" key="2">
    <citation type="submission" date="2020-09" db="EMBL/GenBank/DDBJ databases">
        <authorList>
            <person name="Sun Q."/>
            <person name="Zhou Y."/>
        </authorList>
    </citation>
    <scope>NUCLEOTIDE SEQUENCE</scope>
    <source>
        <strain evidence="2">CGMCC 1.15322</strain>
    </source>
</reference>
<proteinExistence type="predicted"/>
<dbReference type="NCBIfam" id="TIGR02523">
    <property type="entry name" value="type_IV_pilV"/>
    <property type="match status" value="1"/>
</dbReference>
<dbReference type="InterPro" id="IPR013362">
    <property type="entry name" value="Pilus_4_PilV"/>
</dbReference>